<name>A0ABQ7FZM5_DUNSA</name>
<dbReference type="Gene3D" id="3.30.70.330">
    <property type="match status" value="1"/>
</dbReference>
<accession>A0ABQ7FZM5</accession>
<dbReference type="Pfam" id="PF00076">
    <property type="entry name" value="RRM_1"/>
    <property type="match status" value="1"/>
</dbReference>
<feature type="non-terminal residue" evidence="4">
    <location>
        <position position="145"/>
    </location>
</feature>
<evidence type="ECO:0000259" key="3">
    <source>
        <dbReference type="PROSITE" id="PS50102"/>
    </source>
</evidence>
<keyword evidence="1 2" id="KW-0694">RNA-binding</keyword>
<evidence type="ECO:0000256" key="1">
    <source>
        <dbReference type="ARBA" id="ARBA00022884"/>
    </source>
</evidence>
<gene>
    <name evidence="4" type="ORF">DUNSADRAFT_14924</name>
</gene>
<dbReference type="SUPFAM" id="SSF54928">
    <property type="entry name" value="RNA-binding domain, RBD"/>
    <property type="match status" value="1"/>
</dbReference>
<organism evidence="4 5">
    <name type="scientific">Dunaliella salina</name>
    <name type="common">Green alga</name>
    <name type="synonym">Protococcus salinus</name>
    <dbReference type="NCBI Taxonomy" id="3046"/>
    <lineage>
        <taxon>Eukaryota</taxon>
        <taxon>Viridiplantae</taxon>
        <taxon>Chlorophyta</taxon>
        <taxon>core chlorophytes</taxon>
        <taxon>Chlorophyceae</taxon>
        <taxon>CS clade</taxon>
        <taxon>Chlamydomonadales</taxon>
        <taxon>Dunaliellaceae</taxon>
        <taxon>Dunaliella</taxon>
    </lineage>
</organism>
<dbReference type="PANTHER" id="PTHR10501">
    <property type="entry name" value="U1 SMALL NUCLEAR RIBONUCLEOPROTEIN A/U2 SMALL NUCLEAR RIBONUCLEOPROTEIN B"/>
    <property type="match status" value="1"/>
</dbReference>
<dbReference type="PROSITE" id="PS50102">
    <property type="entry name" value="RRM"/>
    <property type="match status" value="1"/>
</dbReference>
<dbReference type="EMBL" id="MU070070">
    <property type="protein sequence ID" value="KAF5830194.1"/>
    <property type="molecule type" value="Genomic_DNA"/>
</dbReference>
<reference evidence="4" key="1">
    <citation type="submission" date="2017-08" db="EMBL/GenBank/DDBJ databases">
        <authorList>
            <person name="Polle J.E."/>
            <person name="Barry K."/>
            <person name="Cushman J."/>
            <person name="Schmutz J."/>
            <person name="Tran D."/>
            <person name="Hathwaick L.T."/>
            <person name="Yim W.C."/>
            <person name="Jenkins J."/>
            <person name="Mckie-Krisberg Z.M."/>
            <person name="Prochnik S."/>
            <person name="Lindquist E."/>
            <person name="Dockter R.B."/>
            <person name="Adam C."/>
            <person name="Molina H."/>
            <person name="Bunkerborg J."/>
            <person name="Jin E."/>
            <person name="Buchheim M."/>
            <person name="Magnuson J."/>
        </authorList>
    </citation>
    <scope>NUCLEOTIDE SEQUENCE</scope>
    <source>
        <strain evidence="4">CCAP 19/18</strain>
    </source>
</reference>
<dbReference type="InterPro" id="IPR035979">
    <property type="entry name" value="RBD_domain_sf"/>
</dbReference>
<comment type="caution">
    <text evidence="4">The sequence shown here is derived from an EMBL/GenBank/DDBJ whole genome shotgun (WGS) entry which is preliminary data.</text>
</comment>
<proteinExistence type="predicted"/>
<dbReference type="InterPro" id="IPR012677">
    <property type="entry name" value="Nucleotide-bd_a/b_plait_sf"/>
</dbReference>
<sequence length="145" mass="15698">MHLQLGGPGSSIPGDNPPCNTLFIGNLHEGVNEAELSAVFAASPGFRQLKVVRGRNTTAFVEYDSTESAMRAHDTHQNALLVSNIDKGGIRVQYSRNPYGKKRDITGKCSWVPSPSLHMLLLSVSSSPFLMDPSGSLLEQMLGWS</sequence>
<feature type="domain" description="RRM" evidence="3">
    <location>
        <begin position="20"/>
        <end position="97"/>
    </location>
</feature>
<dbReference type="SMART" id="SM00360">
    <property type="entry name" value="RRM"/>
    <property type="match status" value="1"/>
</dbReference>
<dbReference type="InterPro" id="IPR000504">
    <property type="entry name" value="RRM_dom"/>
</dbReference>
<evidence type="ECO:0000313" key="4">
    <source>
        <dbReference type="EMBL" id="KAF5830194.1"/>
    </source>
</evidence>
<evidence type="ECO:0000256" key="2">
    <source>
        <dbReference type="PROSITE-ProRule" id="PRU00176"/>
    </source>
</evidence>
<evidence type="ECO:0000313" key="5">
    <source>
        <dbReference type="Proteomes" id="UP000815325"/>
    </source>
</evidence>
<dbReference type="Proteomes" id="UP000815325">
    <property type="component" value="Unassembled WGS sequence"/>
</dbReference>
<protein>
    <recommendedName>
        <fullName evidence="3">RRM domain-containing protein</fullName>
    </recommendedName>
</protein>
<keyword evidence="5" id="KW-1185">Reference proteome</keyword>